<dbReference type="InterPro" id="IPR041588">
    <property type="entry name" value="Integrase_H2C2"/>
</dbReference>
<keyword evidence="3" id="KW-0540">Nuclease</keyword>
<dbReference type="InterPro" id="IPR012337">
    <property type="entry name" value="RNaseH-like_sf"/>
</dbReference>
<evidence type="ECO:0000256" key="1">
    <source>
        <dbReference type="ARBA" id="ARBA00022679"/>
    </source>
</evidence>
<dbReference type="EMBL" id="SSTD01015500">
    <property type="protein sequence ID" value="TYK02609.1"/>
    <property type="molecule type" value="Genomic_DNA"/>
</dbReference>
<dbReference type="PROSITE" id="PS50878">
    <property type="entry name" value="RT_POL"/>
    <property type="match status" value="1"/>
</dbReference>
<dbReference type="InterPro" id="IPR043128">
    <property type="entry name" value="Rev_trsase/Diguanyl_cyclase"/>
</dbReference>
<keyword evidence="2" id="KW-0548">Nucleotidyltransferase</keyword>
<keyword evidence="5" id="KW-0378">Hydrolase</keyword>
<dbReference type="GO" id="GO:0003676">
    <property type="term" value="F:nucleic acid binding"/>
    <property type="evidence" value="ECO:0007669"/>
    <property type="project" value="InterPro"/>
</dbReference>
<evidence type="ECO:0000313" key="8">
    <source>
        <dbReference type="EMBL" id="KAA0045652.1"/>
    </source>
</evidence>
<dbReference type="SUPFAM" id="SSF53098">
    <property type="entry name" value="Ribonuclease H-like"/>
    <property type="match status" value="1"/>
</dbReference>
<dbReference type="Proteomes" id="UP000321947">
    <property type="component" value="Unassembled WGS sequence"/>
</dbReference>
<evidence type="ECO:0000313" key="10">
    <source>
        <dbReference type="Proteomes" id="UP000321393"/>
    </source>
</evidence>
<dbReference type="InterPro" id="IPR050951">
    <property type="entry name" value="Retrovirus_Pol_polyprotein"/>
</dbReference>
<dbReference type="AlphaFoldDB" id="A0A5A7TQK5"/>
<dbReference type="Gene3D" id="3.30.420.10">
    <property type="entry name" value="Ribonuclease H-like superfamily/Ribonuclease H"/>
    <property type="match status" value="1"/>
</dbReference>
<sequence length="787" mass="89871">MKASKLLSQGTWSIMASVVDTKEPEVSLSSEPVVREYPDVFPDELLGLPPLREIDFVIELELGTTPISRVPYRMAPVELKELKVQLQELLDKGFIRPSVSPWGAPVLFVKKKDGSMRLCIDYRERNKVTVKNRYPLPRIDDLFDQLQGAIVFSKIDLRSSYHQLRIRDSDIPKTALRSRYGHYEFIMMSFGLTNAPAVFMDLMNRVFKDFLDSFVIVFIDDILVYSKTEAQHEEHLHQVLETLRANKLYVKFSKCEFWLKKVSFFGHVVSSEGVSVDPAKIEAVTSWPRPSTVSEIHSLLGLTGYYRRFMEDFSRIASLLTQLTRKGTPFVWSPACECSFQELKQKLVSAPVLTVPNGSGSFVIYSDASKKGLGYVLMQQGRVVAYASSQLKSHEQNHPTHDLELAAVIFALKIWRHYLYGKKIQIFTDHKSLKYFFTQKELNMRQRRWLELVKDYDCEILYHPGTANVVADALSRKVAHSAALITKQAPLLRDLERAEIAVSKRLLVEAGRSEDFSISSDDGLTSDGRLYVPEDSAVKEELLKEAHNSPFAMHPRSTKMYQDLRCVYWWRNMKREVVDFVSRCLVCQQVKAPRQRPVGLSQPLSVPEWKWESVSMDFITGLPKTLKGYTVIWVVVDRLTKSAYFVPGKSTYTANRDARFTSKFWKGLQLALGTRLDFSTAFHPQTDDQTERLNQVLEDMLRACVLEFSRSWDSHLHLMEFAYNNSYQATIGMASFETLYGSTYEGCSEIREEGEAKSAFCRAILNTGADWPCSLSLGVAPITFCST</sequence>
<dbReference type="PANTHER" id="PTHR37984">
    <property type="entry name" value="PROTEIN CBG26694"/>
    <property type="match status" value="1"/>
</dbReference>
<dbReference type="GO" id="GO:0016787">
    <property type="term" value="F:hydrolase activity"/>
    <property type="evidence" value="ECO:0007669"/>
    <property type="project" value="UniProtKB-KW"/>
</dbReference>
<dbReference type="InterPro" id="IPR036397">
    <property type="entry name" value="RNaseH_sf"/>
</dbReference>
<dbReference type="CDD" id="cd09274">
    <property type="entry name" value="RNase_HI_RT_Ty3"/>
    <property type="match status" value="1"/>
</dbReference>
<dbReference type="Gene3D" id="3.10.20.370">
    <property type="match status" value="1"/>
</dbReference>
<name>A0A5A7TQK5_CUCMM</name>
<dbReference type="Pfam" id="PF17917">
    <property type="entry name" value="RT_RNaseH"/>
    <property type="match status" value="1"/>
</dbReference>
<evidence type="ECO:0000313" key="11">
    <source>
        <dbReference type="Proteomes" id="UP000321947"/>
    </source>
</evidence>
<dbReference type="OrthoDB" id="1738613at2759"/>
<evidence type="ECO:0000313" key="9">
    <source>
        <dbReference type="EMBL" id="TYK02609.1"/>
    </source>
</evidence>
<keyword evidence="6" id="KW-0695">RNA-directed DNA polymerase</keyword>
<evidence type="ECO:0000256" key="4">
    <source>
        <dbReference type="ARBA" id="ARBA00022759"/>
    </source>
</evidence>
<comment type="caution">
    <text evidence="8">The sequence shown here is derived from an EMBL/GenBank/DDBJ whole genome shotgun (WGS) entry which is preliminary data.</text>
</comment>
<dbReference type="Gene3D" id="3.10.10.10">
    <property type="entry name" value="HIV Type 1 Reverse Transcriptase, subunit A, domain 1"/>
    <property type="match status" value="1"/>
</dbReference>
<dbReference type="CDD" id="cd01647">
    <property type="entry name" value="RT_LTR"/>
    <property type="match status" value="1"/>
</dbReference>
<dbReference type="Proteomes" id="UP000321393">
    <property type="component" value="Unassembled WGS sequence"/>
</dbReference>
<dbReference type="EMBL" id="SSTE01014401">
    <property type="protein sequence ID" value="KAA0045652.1"/>
    <property type="molecule type" value="Genomic_DNA"/>
</dbReference>
<dbReference type="Pfam" id="PF17921">
    <property type="entry name" value="Integrase_H2C2"/>
    <property type="match status" value="1"/>
</dbReference>
<evidence type="ECO:0000256" key="3">
    <source>
        <dbReference type="ARBA" id="ARBA00022722"/>
    </source>
</evidence>
<feature type="domain" description="Reverse transcriptase" evidence="7">
    <location>
        <begin position="90"/>
        <end position="269"/>
    </location>
</feature>
<dbReference type="Gene3D" id="1.10.340.70">
    <property type="match status" value="1"/>
</dbReference>
<dbReference type="InterPro" id="IPR043502">
    <property type="entry name" value="DNA/RNA_pol_sf"/>
</dbReference>
<evidence type="ECO:0000256" key="6">
    <source>
        <dbReference type="ARBA" id="ARBA00022918"/>
    </source>
</evidence>
<dbReference type="GO" id="GO:0003964">
    <property type="term" value="F:RNA-directed DNA polymerase activity"/>
    <property type="evidence" value="ECO:0007669"/>
    <property type="project" value="UniProtKB-KW"/>
</dbReference>
<dbReference type="InterPro" id="IPR000477">
    <property type="entry name" value="RT_dom"/>
</dbReference>
<dbReference type="SUPFAM" id="SSF56672">
    <property type="entry name" value="DNA/RNA polymerases"/>
    <property type="match status" value="1"/>
</dbReference>
<dbReference type="Gene3D" id="3.30.70.270">
    <property type="match status" value="2"/>
</dbReference>
<organism evidence="8 10">
    <name type="scientific">Cucumis melo var. makuwa</name>
    <name type="common">Oriental melon</name>
    <dbReference type="NCBI Taxonomy" id="1194695"/>
    <lineage>
        <taxon>Eukaryota</taxon>
        <taxon>Viridiplantae</taxon>
        <taxon>Streptophyta</taxon>
        <taxon>Embryophyta</taxon>
        <taxon>Tracheophyta</taxon>
        <taxon>Spermatophyta</taxon>
        <taxon>Magnoliopsida</taxon>
        <taxon>eudicotyledons</taxon>
        <taxon>Gunneridae</taxon>
        <taxon>Pentapetalae</taxon>
        <taxon>rosids</taxon>
        <taxon>fabids</taxon>
        <taxon>Cucurbitales</taxon>
        <taxon>Cucurbitaceae</taxon>
        <taxon>Benincaseae</taxon>
        <taxon>Cucumis</taxon>
    </lineage>
</organism>
<proteinExistence type="predicted"/>
<dbReference type="GO" id="GO:0004519">
    <property type="term" value="F:endonuclease activity"/>
    <property type="evidence" value="ECO:0007669"/>
    <property type="project" value="UniProtKB-KW"/>
</dbReference>
<dbReference type="Pfam" id="PF00078">
    <property type="entry name" value="RVT_1"/>
    <property type="match status" value="1"/>
</dbReference>
<dbReference type="FunFam" id="3.30.70.270:FF:000020">
    <property type="entry name" value="Transposon Tf2-6 polyprotein-like Protein"/>
    <property type="match status" value="1"/>
</dbReference>
<accession>A0A5A7TQK5</accession>
<dbReference type="InterPro" id="IPR041373">
    <property type="entry name" value="RT_RNaseH"/>
</dbReference>
<keyword evidence="4" id="KW-0255">Endonuclease</keyword>
<evidence type="ECO:0000259" key="7">
    <source>
        <dbReference type="PROSITE" id="PS50878"/>
    </source>
</evidence>
<reference evidence="10 11" key="1">
    <citation type="submission" date="2019-08" db="EMBL/GenBank/DDBJ databases">
        <title>Draft genome sequences of two oriental melons (Cucumis melo L. var makuwa).</title>
        <authorList>
            <person name="Kwon S.-Y."/>
        </authorList>
    </citation>
    <scope>NUCLEOTIDE SEQUENCE [LARGE SCALE GENOMIC DNA]</scope>
    <source>
        <strain evidence="11">cv. Chang Bougi</strain>
        <strain evidence="10">cv. SW 3</strain>
        <tissue evidence="8">Leaf</tissue>
    </source>
</reference>
<keyword evidence="1" id="KW-0808">Transferase</keyword>
<protein>
    <submittedName>
        <fullName evidence="8">Pol protein</fullName>
    </submittedName>
</protein>
<evidence type="ECO:0000256" key="2">
    <source>
        <dbReference type="ARBA" id="ARBA00022695"/>
    </source>
</evidence>
<gene>
    <name evidence="9" type="ORF">E5676_scaffold280G00140</name>
    <name evidence="8" type="ORF">E6C27_scaffold243G001650</name>
</gene>
<dbReference type="FunFam" id="3.10.20.370:FF:000001">
    <property type="entry name" value="Retrovirus-related Pol polyprotein from transposon 17.6-like protein"/>
    <property type="match status" value="1"/>
</dbReference>
<dbReference type="PANTHER" id="PTHR37984:SF5">
    <property type="entry name" value="PROTEIN NYNRIN-LIKE"/>
    <property type="match status" value="1"/>
</dbReference>
<evidence type="ECO:0000256" key="5">
    <source>
        <dbReference type="ARBA" id="ARBA00022801"/>
    </source>
</evidence>